<feature type="transmembrane region" description="Helical" evidence="10">
    <location>
        <begin position="430"/>
        <end position="455"/>
    </location>
</feature>
<organism evidence="12 13">
    <name type="scientific">Apis cerana cerana</name>
    <name type="common">Oriental honeybee</name>
    <dbReference type="NCBI Taxonomy" id="94128"/>
    <lineage>
        <taxon>Eukaryota</taxon>
        <taxon>Metazoa</taxon>
        <taxon>Ecdysozoa</taxon>
        <taxon>Arthropoda</taxon>
        <taxon>Hexapoda</taxon>
        <taxon>Insecta</taxon>
        <taxon>Pterygota</taxon>
        <taxon>Neoptera</taxon>
        <taxon>Endopterygota</taxon>
        <taxon>Hymenoptera</taxon>
        <taxon>Apocrita</taxon>
        <taxon>Aculeata</taxon>
        <taxon>Apoidea</taxon>
        <taxon>Anthophila</taxon>
        <taxon>Apidae</taxon>
        <taxon>Apis</taxon>
    </lineage>
</organism>
<dbReference type="InterPro" id="IPR003439">
    <property type="entry name" value="ABC_transporter-like_ATP-bd"/>
</dbReference>
<dbReference type="PROSITE" id="PS00211">
    <property type="entry name" value="ABC_TRANSPORTER_1"/>
    <property type="match status" value="1"/>
</dbReference>
<feature type="transmembrane region" description="Helical" evidence="10">
    <location>
        <begin position="525"/>
        <end position="546"/>
    </location>
</feature>
<keyword evidence="8 10" id="KW-0472">Membrane</keyword>
<gene>
    <name evidence="12" type="ORF">APICC_08174</name>
</gene>
<feature type="transmembrane region" description="Helical" evidence="10">
    <location>
        <begin position="467"/>
        <end position="492"/>
    </location>
</feature>
<dbReference type="InterPro" id="IPR013525">
    <property type="entry name" value="ABC2_TM"/>
</dbReference>
<dbReference type="Pfam" id="PF00005">
    <property type="entry name" value="ABC_tran"/>
    <property type="match status" value="1"/>
</dbReference>
<dbReference type="OrthoDB" id="66620at2759"/>
<dbReference type="GO" id="GO:0016887">
    <property type="term" value="F:ATP hydrolysis activity"/>
    <property type="evidence" value="ECO:0007669"/>
    <property type="project" value="InterPro"/>
</dbReference>
<feature type="transmembrane region" description="Helical" evidence="10">
    <location>
        <begin position="356"/>
        <end position="376"/>
    </location>
</feature>
<evidence type="ECO:0000256" key="5">
    <source>
        <dbReference type="ARBA" id="ARBA00022741"/>
    </source>
</evidence>
<keyword evidence="6 12" id="KW-0067">ATP-binding</keyword>
<keyword evidence="5" id="KW-0547">Nucleotide-binding</keyword>
<feature type="region of interest" description="Disordered" evidence="9">
    <location>
        <begin position="298"/>
        <end position="320"/>
    </location>
</feature>
<evidence type="ECO:0000313" key="13">
    <source>
        <dbReference type="Proteomes" id="UP000242457"/>
    </source>
</evidence>
<dbReference type="Gene3D" id="3.40.50.300">
    <property type="entry name" value="P-loop containing nucleotide triphosphate hydrolases"/>
    <property type="match status" value="1"/>
</dbReference>
<dbReference type="CDD" id="cd03213">
    <property type="entry name" value="ABCG_EPDR"/>
    <property type="match status" value="1"/>
</dbReference>
<evidence type="ECO:0000313" key="12">
    <source>
        <dbReference type="EMBL" id="PBC33137.1"/>
    </source>
</evidence>
<dbReference type="Pfam" id="PF01061">
    <property type="entry name" value="ABC2_membrane"/>
    <property type="match status" value="1"/>
</dbReference>
<comment type="subcellular location">
    <subcellularLocation>
        <location evidence="1">Membrane</location>
        <topology evidence="1">Multi-pass membrane protein</topology>
    </subcellularLocation>
</comment>
<evidence type="ECO:0000256" key="8">
    <source>
        <dbReference type="ARBA" id="ARBA00023136"/>
    </source>
</evidence>
<dbReference type="FunFam" id="3.40.50.300:FF:001077">
    <property type="entry name" value="Uncharacterized protein, isoform A"/>
    <property type="match status" value="1"/>
</dbReference>
<dbReference type="SMART" id="SM00382">
    <property type="entry name" value="AAA"/>
    <property type="match status" value="1"/>
</dbReference>
<dbReference type="EMBL" id="KZ288204">
    <property type="protein sequence ID" value="PBC33137.1"/>
    <property type="molecule type" value="Genomic_DNA"/>
</dbReference>
<dbReference type="GO" id="GO:0005886">
    <property type="term" value="C:plasma membrane"/>
    <property type="evidence" value="ECO:0007669"/>
    <property type="project" value="TreeGrafter"/>
</dbReference>
<evidence type="ECO:0000256" key="6">
    <source>
        <dbReference type="ARBA" id="ARBA00022840"/>
    </source>
</evidence>
<dbReference type="SUPFAM" id="SSF52540">
    <property type="entry name" value="P-loop containing nucleoside triphosphate hydrolases"/>
    <property type="match status" value="1"/>
</dbReference>
<reference evidence="12 13" key="1">
    <citation type="submission" date="2014-07" db="EMBL/GenBank/DDBJ databases">
        <title>Genomic and transcriptomic analysis on Apis cerana provide comprehensive insights into honey bee biology.</title>
        <authorList>
            <person name="Diao Q."/>
            <person name="Sun L."/>
            <person name="Zheng H."/>
            <person name="Zheng H."/>
            <person name="Xu S."/>
            <person name="Wang S."/>
            <person name="Zeng Z."/>
            <person name="Hu F."/>
            <person name="Su S."/>
            <person name="Wu J."/>
        </authorList>
    </citation>
    <scope>NUCLEOTIDE SEQUENCE [LARGE SCALE GENOMIC DNA]</scope>
    <source>
        <tissue evidence="12">Pupae without intestine</tissue>
    </source>
</reference>
<dbReference type="GO" id="GO:0140359">
    <property type="term" value="F:ABC-type transporter activity"/>
    <property type="evidence" value="ECO:0007669"/>
    <property type="project" value="InterPro"/>
</dbReference>
<dbReference type="InterPro" id="IPR003593">
    <property type="entry name" value="AAA+_ATPase"/>
</dbReference>
<evidence type="ECO:0000256" key="10">
    <source>
        <dbReference type="SAM" id="Phobius"/>
    </source>
</evidence>
<feature type="transmembrane region" description="Helical" evidence="10">
    <location>
        <begin position="388"/>
        <end position="410"/>
    </location>
</feature>
<dbReference type="InterPro" id="IPR043926">
    <property type="entry name" value="ABCG_dom"/>
</dbReference>
<dbReference type="InterPro" id="IPR027417">
    <property type="entry name" value="P-loop_NTPase"/>
</dbReference>
<dbReference type="STRING" id="94128.A0A2A3EN44"/>
<dbReference type="Pfam" id="PF19055">
    <property type="entry name" value="ABC2_membrane_7"/>
    <property type="match status" value="1"/>
</dbReference>
<feature type="transmembrane region" description="Helical" evidence="10">
    <location>
        <begin position="579"/>
        <end position="601"/>
    </location>
</feature>
<dbReference type="PROSITE" id="PS50893">
    <property type="entry name" value="ABC_TRANSPORTER_2"/>
    <property type="match status" value="1"/>
</dbReference>
<feature type="compositionally biased region" description="Acidic residues" evidence="9">
    <location>
        <begin position="303"/>
        <end position="317"/>
    </location>
</feature>
<comment type="similarity">
    <text evidence="2">Belongs to the ABC transporter superfamily. ABCG family. Eye pigment precursor importer (TC 3.A.1.204) subfamily.</text>
</comment>
<evidence type="ECO:0000256" key="4">
    <source>
        <dbReference type="ARBA" id="ARBA00022692"/>
    </source>
</evidence>
<dbReference type="PANTHER" id="PTHR48041">
    <property type="entry name" value="ABC TRANSPORTER G FAMILY MEMBER 28"/>
    <property type="match status" value="1"/>
</dbReference>
<sequence>MSQSTVLPGLADIDTIDIEFNDIVYKVDGGLWRGERKEILRKIDGRFRNGQLSAIMGPSGSGKSSLLNVLTGFKRCCTGQIRYVGSKKVGEGCKKQCCYIQQDDQFYPLFTVSETMWIASNLKIGNNLNEKSKKILIEQILHVLDLSKSENTRCGKLSGGQKKRLSIALELIDNPPIMFLDEPTTGLDSQSCNQCVRLLRNLAKIGRTIVCTIHQPSAVIFEMFDYIYLLVDGRCMYRGATRDTIPYFASVGLHCPKYHNPADFMIEVVSKEYGNFDDQLIALAARREDEYWQTDAISRKEEGEGEEEEEEKVEEEEGCVKDMKKVASSRPPSEYEKLLVLMNRYMTHLFRDWTNIYLKLGLHFSMGVLLGLLYFGAGQDGSRSINNVGLIQVIVIYLCYTSMMPAVLLFPSEMPVLKKERFNNWYKLKTYYVASFVCSMPIQIIFSVIYILPIYFISYQPLDVNRFLMFLVPAILISLVSESVGVVIGSILNPVNGTFLGAILACSMLAFSGFVILFNHMPRIMYYVSYVSYIKYSLHAIVLAMYDFNREKLFCPITYCHYSTPGKILSELSMTDRDFWVDIAVLIFSYVIFKIAGYCTLKRTLTM</sequence>
<keyword evidence="4 10" id="KW-0812">Transmembrane</keyword>
<evidence type="ECO:0000256" key="9">
    <source>
        <dbReference type="SAM" id="MobiDB-lite"/>
    </source>
</evidence>
<dbReference type="PANTHER" id="PTHR48041:SF32">
    <property type="entry name" value="PROTEIN WHITE-LIKE PROTEIN"/>
    <property type="match status" value="1"/>
</dbReference>
<evidence type="ECO:0000256" key="1">
    <source>
        <dbReference type="ARBA" id="ARBA00004141"/>
    </source>
</evidence>
<dbReference type="GO" id="GO:0005524">
    <property type="term" value="F:ATP binding"/>
    <property type="evidence" value="ECO:0007669"/>
    <property type="project" value="UniProtKB-KW"/>
</dbReference>
<dbReference type="AlphaFoldDB" id="A0A2A3EN44"/>
<dbReference type="InterPro" id="IPR017871">
    <property type="entry name" value="ABC_transporter-like_CS"/>
</dbReference>
<dbReference type="InterPro" id="IPR050352">
    <property type="entry name" value="ABCG_transporters"/>
</dbReference>
<feature type="transmembrane region" description="Helical" evidence="10">
    <location>
        <begin position="498"/>
        <end position="518"/>
    </location>
</feature>
<protein>
    <submittedName>
        <fullName evidence="12">ATP-binding cassette sub-family G member</fullName>
    </submittedName>
</protein>
<keyword evidence="13" id="KW-1185">Reference proteome</keyword>
<proteinExistence type="inferred from homology"/>
<name>A0A2A3EN44_APICC</name>
<evidence type="ECO:0000256" key="7">
    <source>
        <dbReference type="ARBA" id="ARBA00022989"/>
    </source>
</evidence>
<keyword evidence="3" id="KW-0813">Transport</keyword>
<evidence type="ECO:0000259" key="11">
    <source>
        <dbReference type="PROSITE" id="PS50893"/>
    </source>
</evidence>
<accession>A0A2A3EN44</accession>
<evidence type="ECO:0000256" key="2">
    <source>
        <dbReference type="ARBA" id="ARBA00005814"/>
    </source>
</evidence>
<keyword evidence="7 10" id="KW-1133">Transmembrane helix</keyword>
<evidence type="ECO:0000256" key="3">
    <source>
        <dbReference type="ARBA" id="ARBA00022448"/>
    </source>
</evidence>
<dbReference type="Proteomes" id="UP000242457">
    <property type="component" value="Unassembled WGS sequence"/>
</dbReference>
<feature type="domain" description="ABC transporter" evidence="11">
    <location>
        <begin position="18"/>
        <end position="257"/>
    </location>
</feature>